<evidence type="ECO:0000313" key="1">
    <source>
        <dbReference type="EMBL" id="KAI7996066.1"/>
    </source>
</evidence>
<comment type="caution">
    <text evidence="1">The sequence shown here is derived from an EMBL/GenBank/DDBJ whole genome shotgun (WGS) entry which is preliminary data.</text>
</comment>
<accession>A0ACC0G8U2</accession>
<dbReference type="EMBL" id="CM045769">
    <property type="protein sequence ID" value="KAI7996066.1"/>
    <property type="molecule type" value="Genomic_DNA"/>
</dbReference>
<protein>
    <submittedName>
        <fullName evidence="1">Callose synthase 6</fullName>
    </submittedName>
</protein>
<organism evidence="1 2">
    <name type="scientific">Camellia lanceoleosa</name>
    <dbReference type="NCBI Taxonomy" id="1840588"/>
    <lineage>
        <taxon>Eukaryota</taxon>
        <taxon>Viridiplantae</taxon>
        <taxon>Streptophyta</taxon>
        <taxon>Embryophyta</taxon>
        <taxon>Tracheophyta</taxon>
        <taxon>Spermatophyta</taxon>
        <taxon>Magnoliopsida</taxon>
        <taxon>eudicotyledons</taxon>
        <taxon>Gunneridae</taxon>
        <taxon>Pentapetalae</taxon>
        <taxon>asterids</taxon>
        <taxon>Ericales</taxon>
        <taxon>Theaceae</taxon>
        <taxon>Camellia</taxon>
    </lineage>
</organism>
<keyword evidence="2" id="KW-1185">Reference proteome</keyword>
<gene>
    <name evidence="1" type="ORF">LOK49_LG11G01150</name>
</gene>
<name>A0ACC0G8U2_9ERIC</name>
<sequence>MLAQKKIPDGQMEEMSQGQNQRTTGKRNPKMNFVEARTFCHLYRSFDRLWIFYILAFQAMLIVAWSGSLSNLFNEDVSKNVLSIFITSAFLNSLQATRNIGVVIAIWAPIVLVYFMDTQIWYAIFSTIVGGIYGAFSHLGEIWTLGMLRSRFDSIHLAFSDCLVPSTEGKSKRHRMAGSSERKNIAQFSQMWNEFIFSIRMEDLISDRLRMLTS</sequence>
<dbReference type="Proteomes" id="UP001060215">
    <property type="component" value="Chromosome 12"/>
</dbReference>
<reference evidence="1 2" key="1">
    <citation type="journal article" date="2022" name="Plant J.">
        <title>Chromosome-level genome of Camellia lanceoleosa provides a valuable resource for understanding genome evolution and self-incompatibility.</title>
        <authorList>
            <person name="Gong W."/>
            <person name="Xiao S."/>
            <person name="Wang L."/>
            <person name="Liao Z."/>
            <person name="Chang Y."/>
            <person name="Mo W."/>
            <person name="Hu G."/>
            <person name="Li W."/>
            <person name="Zhao G."/>
            <person name="Zhu H."/>
            <person name="Hu X."/>
            <person name="Ji K."/>
            <person name="Xiang X."/>
            <person name="Song Q."/>
            <person name="Yuan D."/>
            <person name="Jin S."/>
            <person name="Zhang L."/>
        </authorList>
    </citation>
    <scope>NUCLEOTIDE SEQUENCE [LARGE SCALE GENOMIC DNA]</scope>
    <source>
        <strain evidence="1">SQ_2022a</strain>
    </source>
</reference>
<evidence type="ECO:0000313" key="2">
    <source>
        <dbReference type="Proteomes" id="UP001060215"/>
    </source>
</evidence>
<proteinExistence type="predicted"/>